<gene>
    <name evidence="1" type="ORF">UFOVP1030_28</name>
    <name evidence="2" type="ORF">UFOVP1634_13</name>
</gene>
<dbReference type="EMBL" id="LR797497">
    <property type="protein sequence ID" value="CAB4220298.1"/>
    <property type="molecule type" value="Genomic_DNA"/>
</dbReference>
<proteinExistence type="predicted"/>
<dbReference type="EMBL" id="LR796977">
    <property type="protein sequence ID" value="CAB4178778.1"/>
    <property type="molecule type" value="Genomic_DNA"/>
</dbReference>
<evidence type="ECO:0008006" key="3">
    <source>
        <dbReference type="Google" id="ProtNLM"/>
    </source>
</evidence>
<evidence type="ECO:0000313" key="2">
    <source>
        <dbReference type="EMBL" id="CAB4220298.1"/>
    </source>
</evidence>
<accession>A0A6J5QBI8</accession>
<reference evidence="1" key="1">
    <citation type="submission" date="2020-05" db="EMBL/GenBank/DDBJ databases">
        <authorList>
            <person name="Chiriac C."/>
            <person name="Salcher M."/>
            <person name="Ghai R."/>
            <person name="Kavagutti S V."/>
        </authorList>
    </citation>
    <scope>NUCLEOTIDE SEQUENCE</scope>
</reference>
<name>A0A6J5QBI8_9CAUD</name>
<protein>
    <recommendedName>
        <fullName evidence="3">Tail assembly chaperone</fullName>
    </recommendedName>
</protein>
<organism evidence="1">
    <name type="scientific">uncultured Caudovirales phage</name>
    <dbReference type="NCBI Taxonomy" id="2100421"/>
    <lineage>
        <taxon>Viruses</taxon>
        <taxon>Duplodnaviria</taxon>
        <taxon>Heunggongvirae</taxon>
        <taxon>Uroviricota</taxon>
        <taxon>Caudoviricetes</taxon>
        <taxon>Peduoviridae</taxon>
        <taxon>Maltschvirus</taxon>
        <taxon>Maltschvirus maltsch</taxon>
    </lineage>
</organism>
<sequence>MDISTLTKIPKLVKIEITDEEIVNRYGEVITFWMIDELGLDSYFKFYRLQQEQKTDELNELLRTLIRKADGTPAISTEQVLPVDLVLAVLVGVNDFLGKSKPKTSANKTGNSPK</sequence>
<evidence type="ECO:0000313" key="1">
    <source>
        <dbReference type="EMBL" id="CAB4178778.1"/>
    </source>
</evidence>